<keyword evidence="1" id="KW-0067">ATP-binding</keyword>
<comment type="catalytic activity">
    <reaction evidence="1">
        <text>1,6-anhydro-N-acetyl-beta-muramate + ATP + H2O = N-acetyl-D-muramate 6-phosphate + ADP + H(+)</text>
        <dbReference type="Rhea" id="RHEA:24952"/>
        <dbReference type="ChEBI" id="CHEBI:15377"/>
        <dbReference type="ChEBI" id="CHEBI:15378"/>
        <dbReference type="ChEBI" id="CHEBI:30616"/>
        <dbReference type="ChEBI" id="CHEBI:58690"/>
        <dbReference type="ChEBI" id="CHEBI:58722"/>
        <dbReference type="ChEBI" id="CHEBI:456216"/>
        <dbReference type="EC" id="2.7.1.170"/>
    </reaction>
</comment>
<dbReference type="NCBIfam" id="NF007139">
    <property type="entry name" value="PRK09585.1-3"/>
    <property type="match status" value="1"/>
</dbReference>
<dbReference type="Gene3D" id="3.30.420.40">
    <property type="match status" value="2"/>
</dbReference>
<comment type="function">
    <text evidence="1">Catalyzes the specific phosphorylation of 1,6-anhydro-N-acetylmuramic acid (anhMurNAc) with the simultaneous cleavage of the 1,6-anhydro ring, generating MurNAc-6-P. Is required for the utilization of anhMurNAc either imported from the medium or derived from its own cell wall murein, and thus plays a role in cell wall recycling.</text>
</comment>
<comment type="pathway">
    <text evidence="1">Amino-sugar metabolism; 1,6-anhydro-N-acetylmuramate degradation.</text>
</comment>
<keyword evidence="3" id="KW-1185">Reference proteome</keyword>
<dbReference type="InterPro" id="IPR043129">
    <property type="entry name" value="ATPase_NBD"/>
</dbReference>
<comment type="pathway">
    <text evidence="1">Cell wall biogenesis; peptidoglycan recycling.</text>
</comment>
<organism evidence="2 3">
    <name type="scientific">Paralabilibaculum antarcticum</name>
    <dbReference type="NCBI Taxonomy" id="2912572"/>
    <lineage>
        <taxon>Bacteria</taxon>
        <taxon>Pseudomonadati</taxon>
        <taxon>Bacteroidota</taxon>
        <taxon>Bacteroidia</taxon>
        <taxon>Marinilabiliales</taxon>
        <taxon>Marinifilaceae</taxon>
        <taxon>Paralabilibaculum</taxon>
    </lineage>
</organism>
<dbReference type="EC" id="2.7.1.170" evidence="1"/>
<keyword evidence="1" id="KW-0547">Nucleotide-binding</keyword>
<dbReference type="InterPro" id="IPR005338">
    <property type="entry name" value="Anhydro_N_Ac-Mur_kinase"/>
</dbReference>
<evidence type="ECO:0000256" key="1">
    <source>
        <dbReference type="HAMAP-Rule" id="MF_01270"/>
    </source>
</evidence>
<gene>
    <name evidence="1" type="primary">anmK</name>
    <name evidence="2" type="ORF">L3049_20650</name>
</gene>
<dbReference type="PANTHER" id="PTHR30605:SF0">
    <property type="entry name" value="ANHYDRO-N-ACETYLMURAMIC ACID KINASE"/>
    <property type="match status" value="1"/>
</dbReference>
<dbReference type="HAMAP" id="MF_01270">
    <property type="entry name" value="AnhMurNAc_kinase"/>
    <property type="match status" value="1"/>
</dbReference>
<evidence type="ECO:0000313" key="2">
    <source>
        <dbReference type="EMBL" id="MDE5420407.1"/>
    </source>
</evidence>
<protein>
    <recommendedName>
        <fullName evidence="1">Anhydro-N-acetylmuramic acid kinase</fullName>
        <ecNumber evidence="1">2.7.1.170</ecNumber>
    </recommendedName>
    <alternativeName>
        <fullName evidence="1">AnhMurNAc kinase</fullName>
    </alternativeName>
</protein>
<dbReference type="SUPFAM" id="SSF53067">
    <property type="entry name" value="Actin-like ATPase domain"/>
    <property type="match status" value="1"/>
</dbReference>
<dbReference type="GO" id="GO:0016301">
    <property type="term" value="F:kinase activity"/>
    <property type="evidence" value="ECO:0007669"/>
    <property type="project" value="UniProtKB-KW"/>
</dbReference>
<name>A0ABT5VYM4_9BACT</name>
<feature type="binding site" evidence="1">
    <location>
        <begin position="10"/>
        <end position="17"/>
    </location>
    <ligand>
        <name>ATP</name>
        <dbReference type="ChEBI" id="CHEBI:30616"/>
    </ligand>
</feature>
<comment type="caution">
    <text evidence="2">The sequence shown here is derived from an EMBL/GenBank/DDBJ whole genome shotgun (WGS) entry which is preliminary data.</text>
</comment>
<sequence length="368" mass="40538">MDLYIGIMSGTSMDGIDAVLVDFSEGKVNVLQNHSEDFPIELKEKLDQLIKTFQTDLLTLGEIDHQLALCYAKTANNLIKKAGVHHSQIKAIGCHGQTVFHSPLSKYPFTMQLGDGNLIAAKTKITTVTDFRRMDMALEGNGAPLAPAFHQAFLNSNEEKRGILNLGGIANLTITADQEKNAIGFDSGPANCLMDSWIYKIQNKKFDNGGNWARSGKIIPKLLDSMLKEEYFQKPAPKSTGRELFNLNWLNNHLKRLPTYQDVDVQSTLLELTAITVSNSAIKSAPKLDAIYTCGGGAYNDYLLERLQHHMPNVKISTTDELGVSVQLVESIAFAWLAMQRINKLHGNLPSVTGASQDALLGAIYECK</sequence>
<keyword evidence="1" id="KW-0119">Carbohydrate metabolism</keyword>
<proteinExistence type="inferred from homology"/>
<dbReference type="EMBL" id="JAKJSC010000010">
    <property type="protein sequence ID" value="MDE5420407.1"/>
    <property type="molecule type" value="Genomic_DNA"/>
</dbReference>
<accession>A0ABT5VYM4</accession>
<keyword evidence="1 2" id="KW-0808">Transferase</keyword>
<dbReference type="RefSeq" id="WP_275111737.1">
    <property type="nucleotide sequence ID" value="NZ_JAKJSC010000010.1"/>
</dbReference>
<evidence type="ECO:0000313" key="3">
    <source>
        <dbReference type="Proteomes" id="UP001528920"/>
    </source>
</evidence>
<dbReference type="Pfam" id="PF03702">
    <property type="entry name" value="AnmK"/>
    <property type="match status" value="1"/>
</dbReference>
<dbReference type="CDD" id="cd24050">
    <property type="entry name" value="ASKHA_NBD_ANMK"/>
    <property type="match status" value="1"/>
</dbReference>
<comment type="similarity">
    <text evidence="1">Belongs to the anhydro-N-acetylmuramic acid kinase family.</text>
</comment>
<reference evidence="2 3" key="1">
    <citation type="submission" date="2022-01" db="EMBL/GenBank/DDBJ databases">
        <title>Labilibaculum sp. nov, a marine bacterium isolated from Antarctica.</title>
        <authorList>
            <person name="Dai W."/>
        </authorList>
    </citation>
    <scope>NUCLEOTIDE SEQUENCE [LARGE SCALE GENOMIC DNA]</scope>
    <source>
        <strain evidence="2 3">DW002</strain>
    </source>
</reference>
<keyword evidence="1 2" id="KW-0418">Kinase</keyword>
<dbReference type="Proteomes" id="UP001528920">
    <property type="component" value="Unassembled WGS sequence"/>
</dbReference>
<dbReference type="PANTHER" id="PTHR30605">
    <property type="entry name" value="ANHYDRO-N-ACETYLMURAMIC ACID KINASE"/>
    <property type="match status" value="1"/>
</dbReference>